<reference evidence="4" key="1">
    <citation type="journal article" date="2017" name="Nucleic Acids Res.">
        <title>Proteogenomics produces comprehensive and highly accurate protein-coding gene annotation in a complete genome assembly of Malassezia sympodialis.</title>
        <authorList>
            <person name="Zhu Y."/>
            <person name="Engstroem P.G."/>
            <person name="Tellgren-Roth C."/>
            <person name="Baudo C.D."/>
            <person name="Kennell J.C."/>
            <person name="Sun S."/>
            <person name="Billmyre R.B."/>
            <person name="Schroeder M.S."/>
            <person name="Andersson A."/>
            <person name="Holm T."/>
            <person name="Sigurgeirsson B."/>
            <person name="Wu G."/>
            <person name="Sankaranarayanan S.R."/>
            <person name="Siddharthan R."/>
            <person name="Sanyal K."/>
            <person name="Lundeberg J."/>
            <person name="Nystedt B."/>
            <person name="Boekhout T."/>
            <person name="Dawson T.L. Jr."/>
            <person name="Heitman J."/>
            <person name="Scheynius A."/>
            <person name="Lehtioe J."/>
        </authorList>
    </citation>
    <scope>NUCLEOTIDE SEQUENCE [LARGE SCALE GENOMIC DNA]</scope>
    <source>
        <strain evidence="4">ATCC 42132</strain>
    </source>
</reference>
<dbReference type="PROSITE" id="PS50181">
    <property type="entry name" value="FBOX"/>
    <property type="match status" value="1"/>
</dbReference>
<feature type="compositionally biased region" description="Basic and acidic residues" evidence="1">
    <location>
        <begin position="606"/>
        <end position="617"/>
    </location>
</feature>
<proteinExistence type="predicted"/>
<dbReference type="Pfam" id="PF12937">
    <property type="entry name" value="F-box-like"/>
    <property type="match status" value="1"/>
</dbReference>
<evidence type="ECO:0000313" key="3">
    <source>
        <dbReference type="EMBL" id="SHO77467.1"/>
    </source>
</evidence>
<name>A0A1M8A560_MALS4</name>
<dbReference type="AlphaFoldDB" id="A0A1M8A560"/>
<dbReference type="InterPro" id="IPR011047">
    <property type="entry name" value="Quinoprotein_ADH-like_sf"/>
</dbReference>
<organism evidence="3 4">
    <name type="scientific">Malassezia sympodialis (strain ATCC 42132)</name>
    <name type="common">Atopic eczema-associated yeast</name>
    <dbReference type="NCBI Taxonomy" id="1230383"/>
    <lineage>
        <taxon>Eukaryota</taxon>
        <taxon>Fungi</taxon>
        <taxon>Dikarya</taxon>
        <taxon>Basidiomycota</taxon>
        <taxon>Ustilaginomycotina</taxon>
        <taxon>Malasseziomycetes</taxon>
        <taxon>Malasseziales</taxon>
        <taxon>Malasseziaceae</taxon>
        <taxon>Malassezia</taxon>
    </lineage>
</organism>
<dbReference type="PANTHER" id="PTHR12874">
    <property type="entry name" value="F-BOX ONLY PROTEIN 48-RELATED"/>
    <property type="match status" value="1"/>
</dbReference>
<feature type="region of interest" description="Disordered" evidence="1">
    <location>
        <begin position="583"/>
        <end position="624"/>
    </location>
</feature>
<keyword evidence="4" id="KW-1185">Reference proteome</keyword>
<dbReference type="SMART" id="SM00256">
    <property type="entry name" value="FBOX"/>
    <property type="match status" value="1"/>
</dbReference>
<dbReference type="EMBL" id="LT671823">
    <property type="protein sequence ID" value="SHO77467.1"/>
    <property type="molecule type" value="Genomic_DNA"/>
</dbReference>
<dbReference type="GO" id="GO:0005737">
    <property type="term" value="C:cytoplasm"/>
    <property type="evidence" value="ECO:0007669"/>
    <property type="project" value="TreeGrafter"/>
</dbReference>
<dbReference type="InterPro" id="IPR015943">
    <property type="entry name" value="WD40/YVTN_repeat-like_dom_sf"/>
</dbReference>
<accession>A0A1M8A560</accession>
<protein>
    <recommendedName>
        <fullName evidence="2">F-box domain-containing protein</fullName>
    </recommendedName>
</protein>
<dbReference type="SUPFAM" id="SSF81383">
    <property type="entry name" value="F-box domain"/>
    <property type="match status" value="1"/>
</dbReference>
<dbReference type="GO" id="GO:0019005">
    <property type="term" value="C:SCF ubiquitin ligase complex"/>
    <property type="evidence" value="ECO:0007669"/>
    <property type="project" value="TreeGrafter"/>
</dbReference>
<dbReference type="InterPro" id="IPR001810">
    <property type="entry name" value="F-box_dom"/>
</dbReference>
<evidence type="ECO:0000313" key="4">
    <source>
        <dbReference type="Proteomes" id="UP000186303"/>
    </source>
</evidence>
<dbReference type="OMA" id="VWRCKID"/>
<dbReference type="SUPFAM" id="SSF50998">
    <property type="entry name" value="Quinoprotein alcohol dehydrogenase-like"/>
    <property type="match status" value="1"/>
</dbReference>
<dbReference type="GO" id="GO:0031146">
    <property type="term" value="P:SCF-dependent proteasomal ubiquitin-dependent protein catabolic process"/>
    <property type="evidence" value="ECO:0007669"/>
    <property type="project" value="TreeGrafter"/>
</dbReference>
<dbReference type="InterPro" id="IPR036047">
    <property type="entry name" value="F-box-like_dom_sf"/>
</dbReference>
<dbReference type="Gene3D" id="1.20.1280.50">
    <property type="match status" value="1"/>
</dbReference>
<dbReference type="VEuPathDB" id="FungiDB:MSYG_1806"/>
<evidence type="ECO:0000259" key="2">
    <source>
        <dbReference type="PROSITE" id="PS50181"/>
    </source>
</evidence>
<gene>
    <name evidence="3" type="ORF">MSYG_1806</name>
</gene>
<feature type="domain" description="F-box" evidence="2">
    <location>
        <begin position="1"/>
        <end position="44"/>
    </location>
</feature>
<dbReference type="Gene3D" id="2.130.10.10">
    <property type="entry name" value="YVTN repeat-like/Quinoprotein amine dehydrogenase"/>
    <property type="match status" value="1"/>
</dbReference>
<dbReference type="Proteomes" id="UP000186303">
    <property type="component" value="Chromosome 3"/>
</dbReference>
<dbReference type="PANTHER" id="PTHR12874:SF9">
    <property type="entry name" value="F-BOX ONLY PROTEIN 48"/>
    <property type="match status" value="1"/>
</dbReference>
<dbReference type="OrthoDB" id="550575at2759"/>
<evidence type="ECO:0000256" key="1">
    <source>
        <dbReference type="SAM" id="MobiDB-lite"/>
    </source>
</evidence>
<dbReference type="STRING" id="1230383.A0A1M8A560"/>
<sequence>MMHLPEELQQQVLGSLGMADLARMARVSKHWRHVASADAVWRAAALRHGYIQGDCDIATALERFRTDPQHSMASRYLDGTSTFYELCRRLCLLDRRWGRTSAPVEAPTEGVRELTPATRYLRPAGSDEDVWRIKLDPADRCVIVTGRRGGVRTIDVDTGELLWSISPTETRRCPHLEWSEGYMIFDRTSQGHFEVWRSERIIPDLAEPRRGAYRQYAILDAPHPILAYRFQYPTLLSATADDYVLLYDVPSCTLTQKISLAPTATRGVNIHYVDFDDHFVFLVGGSTYSITILSRATLDVVWHLREHLERYGEPQCYAPEPLPTPAALCFQQQHVYPVAPPHMLVPSPDDVRREDSAGPSTWAAVHPDRESDTLVLLSQEGLLLFRHYSAHLLRGAAPALIYVELPQRVFARHEDRPGEPLEEVLPHNWGLILEHFMPGQLAVGHGRVFMVHGMLLMLDLLAPSALSARYSDAHGTAPFSVYQWSDVMVMEHRRIHDFPYWNCSCVQMDMTGVYCVSTQVLRKEIGTDLAAFSPGYEVDCHLKNSTMAMAFRFDGGAEPVYRPVDLKSYDDAVHAAEDEEERLIQAMAPSSDSNDDMDASVVLSHDASDSGDEHGPESDDSVDL</sequence>